<feature type="transmembrane region" description="Helical" evidence="1">
    <location>
        <begin position="271"/>
        <end position="289"/>
    </location>
</feature>
<dbReference type="NCBIfam" id="NF037962">
    <property type="entry name" value="arsenic_eff"/>
    <property type="match status" value="1"/>
</dbReference>
<feature type="transmembrane region" description="Helical" evidence="1">
    <location>
        <begin position="181"/>
        <end position="199"/>
    </location>
</feature>
<dbReference type="Proteomes" id="UP000886070">
    <property type="component" value="Unassembled WGS sequence"/>
</dbReference>
<comment type="caution">
    <text evidence="2">The sequence shown here is derived from an EMBL/GenBank/DDBJ whole genome shotgun (WGS) entry which is preliminary data.</text>
</comment>
<evidence type="ECO:0000256" key="1">
    <source>
        <dbReference type="SAM" id="Phobius"/>
    </source>
</evidence>
<feature type="transmembrane region" description="Helical" evidence="1">
    <location>
        <begin position="140"/>
        <end position="160"/>
    </location>
</feature>
<dbReference type="AlphaFoldDB" id="A0A7V5LZT3"/>
<organism evidence="2">
    <name type="scientific">Aerophobetes bacterium</name>
    <dbReference type="NCBI Taxonomy" id="2030807"/>
    <lineage>
        <taxon>Bacteria</taxon>
        <taxon>Candidatus Aerophobota</taxon>
    </lineage>
</organism>
<evidence type="ECO:0000313" key="2">
    <source>
        <dbReference type="EMBL" id="HHF98312.1"/>
    </source>
</evidence>
<feature type="transmembrane region" description="Helical" evidence="1">
    <location>
        <begin position="205"/>
        <end position="222"/>
    </location>
</feature>
<dbReference type="InterPro" id="IPR021552">
    <property type="entry name" value="ArsP_2"/>
</dbReference>
<protein>
    <submittedName>
        <fullName evidence="2">Selenocysteine protein</fullName>
    </submittedName>
</protein>
<dbReference type="Pfam" id="PF11449">
    <property type="entry name" value="ArsP_2"/>
    <property type="match status" value="1"/>
</dbReference>
<feature type="transmembrane region" description="Helical" evidence="1">
    <location>
        <begin position="229"/>
        <end position="251"/>
    </location>
</feature>
<name>A0A7V5LZT3_UNCAE</name>
<accession>A0A7V5LZT3</accession>
<feature type="transmembrane region" description="Helical" evidence="1">
    <location>
        <begin position="12"/>
        <end position="35"/>
    </location>
</feature>
<reference evidence="2" key="1">
    <citation type="journal article" date="2020" name="mSystems">
        <title>Genome- and Community-Level Interaction Insights into Carbon Utilization and Element Cycling Functions of Hydrothermarchaeota in Hydrothermal Sediment.</title>
        <authorList>
            <person name="Zhou Z."/>
            <person name="Liu Y."/>
            <person name="Xu W."/>
            <person name="Pan J."/>
            <person name="Luo Z.H."/>
            <person name="Li M."/>
        </authorList>
    </citation>
    <scope>NUCLEOTIDE SEQUENCE [LARGE SCALE GENOMIC DNA]</scope>
    <source>
        <strain evidence="2">HyVt-92</strain>
    </source>
</reference>
<dbReference type="EMBL" id="DRTT01000073">
    <property type="protein sequence ID" value="HHF98312.1"/>
    <property type="molecule type" value="Genomic_DNA"/>
</dbReference>
<gene>
    <name evidence="2" type="ORF">ENL39_02360</name>
</gene>
<keyword evidence="1" id="KW-0812">Transmembrane</keyword>
<keyword evidence="1" id="KW-1133">Transmembrane helix</keyword>
<feature type="transmembrane region" description="Helical" evidence="1">
    <location>
        <begin position="113"/>
        <end position="134"/>
    </location>
</feature>
<keyword evidence="1" id="KW-0472">Membrane</keyword>
<sequence length="291" mass="32835">SFLGATPGCLGAFMNVSFYVHGLLSFGAIVGGMIATCGDEAFVMLALFPQRATLLFGILFVLGIFGAFLSDKIASYFNISLSESCKMQVVHEEEITFVFYPVAIKEFFLKPSFVRYLTLFFLLFFLVSLGLGYIGPSEWTWMKITTFLLLFFATFIILTAPEHYLKVHIWRHLVKRHLWRVFLWTFFALLFINIGLGFFNIESFVRGNILWVFLVSALVGFIPESGPHMVFVMMFAEGLVPFSVLLTSSIVQDGHGMLPLFSCSVKDALRVKLFNFIFGIVVGAFFLLLGF</sequence>
<feature type="transmembrane region" description="Helical" evidence="1">
    <location>
        <begin position="41"/>
        <end position="69"/>
    </location>
</feature>
<feature type="non-terminal residue" evidence="2">
    <location>
        <position position="1"/>
    </location>
</feature>
<proteinExistence type="predicted"/>